<accession>G7JAC4</accession>
<keyword evidence="3" id="KW-1185">Reference proteome</keyword>
<reference evidence="1 3" key="1">
    <citation type="journal article" date="2011" name="Nature">
        <title>The Medicago genome provides insight into the evolution of rhizobial symbioses.</title>
        <authorList>
            <person name="Young N.D."/>
            <person name="Debelle F."/>
            <person name="Oldroyd G.E."/>
            <person name="Geurts R."/>
            <person name="Cannon S.B."/>
            <person name="Udvardi M.K."/>
            <person name="Benedito V.A."/>
            <person name="Mayer K.F."/>
            <person name="Gouzy J."/>
            <person name="Schoof H."/>
            <person name="Van de Peer Y."/>
            <person name="Proost S."/>
            <person name="Cook D.R."/>
            <person name="Meyers B.C."/>
            <person name="Spannagl M."/>
            <person name="Cheung F."/>
            <person name="De Mita S."/>
            <person name="Krishnakumar V."/>
            <person name="Gundlach H."/>
            <person name="Zhou S."/>
            <person name="Mudge J."/>
            <person name="Bharti A.K."/>
            <person name="Murray J.D."/>
            <person name="Naoumkina M.A."/>
            <person name="Rosen B."/>
            <person name="Silverstein K.A."/>
            <person name="Tang H."/>
            <person name="Rombauts S."/>
            <person name="Zhao P.X."/>
            <person name="Zhou P."/>
            <person name="Barbe V."/>
            <person name="Bardou P."/>
            <person name="Bechner M."/>
            <person name="Bellec A."/>
            <person name="Berger A."/>
            <person name="Berges H."/>
            <person name="Bidwell S."/>
            <person name="Bisseling T."/>
            <person name="Choisne N."/>
            <person name="Couloux A."/>
            <person name="Denny R."/>
            <person name="Deshpande S."/>
            <person name="Dai X."/>
            <person name="Doyle J.J."/>
            <person name="Dudez A.M."/>
            <person name="Farmer A.D."/>
            <person name="Fouteau S."/>
            <person name="Franken C."/>
            <person name="Gibelin C."/>
            <person name="Gish J."/>
            <person name="Goldstein S."/>
            <person name="Gonzalez A.J."/>
            <person name="Green P.J."/>
            <person name="Hallab A."/>
            <person name="Hartog M."/>
            <person name="Hua A."/>
            <person name="Humphray S.J."/>
            <person name="Jeong D.H."/>
            <person name="Jing Y."/>
            <person name="Jocker A."/>
            <person name="Kenton S.M."/>
            <person name="Kim D.J."/>
            <person name="Klee K."/>
            <person name="Lai H."/>
            <person name="Lang C."/>
            <person name="Lin S."/>
            <person name="Macmil S.L."/>
            <person name="Magdelenat G."/>
            <person name="Matthews L."/>
            <person name="McCorrison J."/>
            <person name="Monaghan E.L."/>
            <person name="Mun J.H."/>
            <person name="Najar F.Z."/>
            <person name="Nicholson C."/>
            <person name="Noirot C."/>
            <person name="O'Bleness M."/>
            <person name="Paule C.R."/>
            <person name="Poulain J."/>
            <person name="Prion F."/>
            <person name="Qin B."/>
            <person name="Qu C."/>
            <person name="Retzel E.F."/>
            <person name="Riddle C."/>
            <person name="Sallet E."/>
            <person name="Samain S."/>
            <person name="Samson N."/>
            <person name="Sanders I."/>
            <person name="Saurat O."/>
            <person name="Scarpelli C."/>
            <person name="Schiex T."/>
            <person name="Segurens B."/>
            <person name="Severin A.J."/>
            <person name="Sherrier D.J."/>
            <person name="Shi R."/>
            <person name="Sims S."/>
            <person name="Singer S.R."/>
            <person name="Sinharoy S."/>
            <person name="Sterck L."/>
            <person name="Viollet A."/>
            <person name="Wang B.B."/>
            <person name="Wang K."/>
            <person name="Wang M."/>
            <person name="Wang X."/>
            <person name="Warfsmann J."/>
            <person name="Weissenbach J."/>
            <person name="White D.D."/>
            <person name="White J.D."/>
            <person name="Wiley G.B."/>
            <person name="Wincker P."/>
            <person name="Xing Y."/>
            <person name="Yang L."/>
            <person name="Yao Z."/>
            <person name="Ying F."/>
            <person name="Zhai J."/>
            <person name="Zhou L."/>
            <person name="Zuber A."/>
            <person name="Denarie J."/>
            <person name="Dixon R.A."/>
            <person name="May G.D."/>
            <person name="Schwartz D.C."/>
            <person name="Rogers J."/>
            <person name="Quetier F."/>
            <person name="Town C.D."/>
            <person name="Roe B.A."/>
        </authorList>
    </citation>
    <scope>NUCLEOTIDE SEQUENCE [LARGE SCALE GENOMIC DNA]</scope>
    <source>
        <strain evidence="1">A17</strain>
        <strain evidence="2 3">cv. Jemalong A17</strain>
    </source>
</reference>
<dbReference type="EMBL" id="CM001219">
    <property type="protein sequence ID" value="AES72756.1"/>
    <property type="molecule type" value="Genomic_DNA"/>
</dbReference>
<evidence type="ECO:0000313" key="1">
    <source>
        <dbReference type="EMBL" id="AES72756.1"/>
    </source>
</evidence>
<dbReference type="EnsemblPlants" id="AES72756">
    <property type="protein sequence ID" value="AES72756"/>
    <property type="gene ID" value="MTR_3g095110"/>
</dbReference>
<evidence type="ECO:0000313" key="2">
    <source>
        <dbReference type="EnsemblPlants" id="AES72756"/>
    </source>
</evidence>
<reference evidence="2" key="3">
    <citation type="submission" date="2015-04" db="UniProtKB">
        <authorList>
            <consortium name="EnsemblPlants"/>
        </authorList>
    </citation>
    <scope>IDENTIFICATION</scope>
    <source>
        <strain evidence="2">cv. Jemalong A17</strain>
    </source>
</reference>
<dbReference type="Proteomes" id="UP000002051">
    <property type="component" value="Chromosome 3"/>
</dbReference>
<dbReference type="AlphaFoldDB" id="G7JAC4"/>
<proteinExistence type="predicted"/>
<dbReference type="PaxDb" id="3880-AES72756"/>
<dbReference type="HOGENOM" id="CLU_2187829_0_0_1"/>
<organism evidence="1 3">
    <name type="scientific">Medicago truncatula</name>
    <name type="common">Barrel medic</name>
    <name type="synonym">Medicago tribuloides</name>
    <dbReference type="NCBI Taxonomy" id="3880"/>
    <lineage>
        <taxon>Eukaryota</taxon>
        <taxon>Viridiplantae</taxon>
        <taxon>Streptophyta</taxon>
        <taxon>Embryophyta</taxon>
        <taxon>Tracheophyta</taxon>
        <taxon>Spermatophyta</taxon>
        <taxon>Magnoliopsida</taxon>
        <taxon>eudicotyledons</taxon>
        <taxon>Gunneridae</taxon>
        <taxon>Pentapetalae</taxon>
        <taxon>rosids</taxon>
        <taxon>fabids</taxon>
        <taxon>Fabales</taxon>
        <taxon>Fabaceae</taxon>
        <taxon>Papilionoideae</taxon>
        <taxon>50 kb inversion clade</taxon>
        <taxon>NPAAA clade</taxon>
        <taxon>Hologalegina</taxon>
        <taxon>IRL clade</taxon>
        <taxon>Trifolieae</taxon>
        <taxon>Medicago</taxon>
    </lineage>
</organism>
<protein>
    <submittedName>
        <fullName evidence="1 2">Uncharacterized protein</fullName>
    </submittedName>
</protein>
<reference evidence="1 3" key="2">
    <citation type="journal article" date="2014" name="BMC Genomics">
        <title>An improved genome release (version Mt4.0) for the model legume Medicago truncatula.</title>
        <authorList>
            <person name="Tang H."/>
            <person name="Krishnakumar V."/>
            <person name="Bidwell S."/>
            <person name="Rosen B."/>
            <person name="Chan A."/>
            <person name="Zhou S."/>
            <person name="Gentzbittel L."/>
            <person name="Childs K.L."/>
            <person name="Yandell M."/>
            <person name="Gundlach H."/>
            <person name="Mayer K.F."/>
            <person name="Schwartz D.C."/>
            <person name="Town C.D."/>
        </authorList>
    </citation>
    <scope>GENOME REANNOTATION</scope>
    <source>
        <strain evidence="2 3">cv. Jemalong A17</strain>
    </source>
</reference>
<gene>
    <name evidence="1" type="ordered locus">MTR_3g095110</name>
</gene>
<name>G7JAC4_MEDTR</name>
<evidence type="ECO:0000313" key="3">
    <source>
        <dbReference type="Proteomes" id="UP000002051"/>
    </source>
</evidence>
<sequence length="109" mass="12475">MKDLTLFTWHFSTLLDGVIPRVLGRKHAFQVSEKGRQILQLTSKSSTMPTQYRNKEQNKLARSINEYLLCINAIVVSLNTIIDTISDHEHVDTILKGLSDEPNSFFMLI</sequence>